<evidence type="ECO:0000313" key="2">
    <source>
        <dbReference type="EMBL" id="CAB4799952.1"/>
    </source>
</evidence>
<dbReference type="EMBL" id="CAFAAV010000002">
    <property type="protein sequence ID" value="CAB4799952.1"/>
    <property type="molecule type" value="Genomic_DNA"/>
</dbReference>
<proteinExistence type="predicted"/>
<dbReference type="EMBL" id="CAFBOL010000037">
    <property type="protein sequence ID" value="CAB4992339.1"/>
    <property type="molecule type" value="Genomic_DNA"/>
</dbReference>
<sequence>MSSHTSALMPPAFMPSEYGPALRPHVATMPSMTSVSVRELFPSFAEPLTQGDPADVDRVRAATRAALADVDMSKIGAGDSVNILASEHGFGLMGGLPYAEMVKTIREVVIERTGCRDVRLRLAIYRGFKEAEEVRDHFGFAEAFEGKVKGLGPFDRGVEVETAIGPMWLVNRAFDADHFIHAYYDDPREMYFNRLLYKSFKSFCMSYARFETRSVYHSMFGNRSGSIIPRALFDSDFVQSKYTFSSVLRTSPAGVTEIDATDDLYAIDRRITASHLATYGRMQRLFAEIEDCVAVWDGGRWGYYLHAGGVIFGVLLTNHHDSFDLDIPVVAGFMQVPGASVNFTRNKALRGIVVNQAWVGAGIPYVTMPFTSPMYIVGDEQGKLWRDDPTNPLLMDRATVVDTVEQGIEQALERGKTDKLMVFDGSYGHITCNEPMAALLREKAPAVDRMVQTELLPKWLAQRGLA</sequence>
<evidence type="ECO:0000313" key="3">
    <source>
        <dbReference type="EMBL" id="CAB4846037.1"/>
    </source>
</evidence>
<gene>
    <name evidence="1" type="ORF">UFOPK2656_03488</name>
    <name evidence="2" type="ORF">UFOPK3099_00055</name>
    <name evidence="3" type="ORF">UFOPK3267_00064</name>
    <name evidence="4" type="ORF">UFOPK3651_03322</name>
    <name evidence="5" type="ORF">UFOPK3931_01555</name>
</gene>
<dbReference type="AlphaFoldDB" id="A0A6J6TUD4"/>
<reference evidence="1" key="1">
    <citation type="submission" date="2020-05" db="EMBL/GenBank/DDBJ databases">
        <authorList>
            <person name="Chiriac C."/>
            <person name="Salcher M."/>
            <person name="Ghai R."/>
            <person name="Kavagutti S V."/>
        </authorList>
    </citation>
    <scope>NUCLEOTIDE SEQUENCE</scope>
</reference>
<organism evidence="1">
    <name type="scientific">freshwater metagenome</name>
    <dbReference type="NCBI Taxonomy" id="449393"/>
    <lineage>
        <taxon>unclassified sequences</taxon>
        <taxon>metagenomes</taxon>
        <taxon>ecological metagenomes</taxon>
    </lineage>
</organism>
<dbReference type="EMBL" id="CAFBMT010000037">
    <property type="protein sequence ID" value="CAB4958035.1"/>
    <property type="molecule type" value="Genomic_DNA"/>
</dbReference>
<accession>A0A6J6TUD4</accession>
<evidence type="ECO:0000313" key="4">
    <source>
        <dbReference type="EMBL" id="CAB4958035.1"/>
    </source>
</evidence>
<dbReference type="EMBL" id="CAFBIY010000002">
    <property type="protein sequence ID" value="CAB4846037.1"/>
    <property type="molecule type" value="Genomic_DNA"/>
</dbReference>
<protein>
    <submittedName>
        <fullName evidence="1">Unannotated protein</fullName>
    </submittedName>
</protein>
<dbReference type="EMBL" id="CAEZYF010000040">
    <property type="protein sequence ID" value="CAB4750027.1"/>
    <property type="molecule type" value="Genomic_DNA"/>
</dbReference>
<evidence type="ECO:0000313" key="1">
    <source>
        <dbReference type="EMBL" id="CAB4750027.1"/>
    </source>
</evidence>
<evidence type="ECO:0000313" key="5">
    <source>
        <dbReference type="EMBL" id="CAB4992339.1"/>
    </source>
</evidence>
<name>A0A6J6TUD4_9ZZZZ</name>